<name>A0A2S3HLA4_9POAL</name>
<accession>A0A2S3HLA4</accession>
<dbReference type="Gene3D" id="3.30.10.10">
    <property type="entry name" value="Trypsin Inhibitor V, subunit A"/>
    <property type="match status" value="1"/>
</dbReference>
<dbReference type="EMBL" id="CM008049">
    <property type="protein sequence ID" value="PAN25180.1"/>
    <property type="molecule type" value="Genomic_DNA"/>
</dbReference>
<keyword evidence="2" id="KW-0646">Protease inhibitor</keyword>
<dbReference type="GO" id="GO:0009611">
    <property type="term" value="P:response to wounding"/>
    <property type="evidence" value="ECO:0007669"/>
    <property type="project" value="InterPro"/>
</dbReference>
<protein>
    <submittedName>
        <fullName evidence="5">Uncharacterized protein</fullName>
    </submittedName>
</protein>
<dbReference type="InterPro" id="IPR000864">
    <property type="entry name" value="Prot_inh_pot1"/>
</dbReference>
<dbReference type="AlphaFoldDB" id="A0A2S3HLA4"/>
<organism evidence="5">
    <name type="scientific">Panicum hallii</name>
    <dbReference type="NCBI Taxonomy" id="206008"/>
    <lineage>
        <taxon>Eukaryota</taxon>
        <taxon>Viridiplantae</taxon>
        <taxon>Streptophyta</taxon>
        <taxon>Embryophyta</taxon>
        <taxon>Tracheophyta</taxon>
        <taxon>Spermatophyta</taxon>
        <taxon>Magnoliopsida</taxon>
        <taxon>Liliopsida</taxon>
        <taxon>Poales</taxon>
        <taxon>Poaceae</taxon>
        <taxon>PACMAD clade</taxon>
        <taxon>Panicoideae</taxon>
        <taxon>Panicodae</taxon>
        <taxon>Paniceae</taxon>
        <taxon>Panicinae</taxon>
        <taxon>Panicum</taxon>
        <taxon>Panicum sect. Panicum</taxon>
    </lineage>
</organism>
<evidence type="ECO:0000256" key="2">
    <source>
        <dbReference type="ARBA" id="ARBA00022690"/>
    </source>
</evidence>
<evidence type="ECO:0000256" key="3">
    <source>
        <dbReference type="ARBA" id="ARBA00022900"/>
    </source>
</evidence>
<comment type="similarity">
    <text evidence="1">Belongs to the protease inhibitor I13 (potato type I serine protease inhibitor) family.</text>
</comment>
<reference evidence="5" key="1">
    <citation type="submission" date="2018-04" db="EMBL/GenBank/DDBJ databases">
        <title>WGS assembly of Panicum hallii.</title>
        <authorList>
            <person name="Lovell J."/>
            <person name="Jenkins J."/>
            <person name="Lowry D."/>
            <person name="Mamidi S."/>
            <person name="Sreedasyam A."/>
            <person name="Weng X."/>
            <person name="Barry K."/>
            <person name="Bonette J."/>
            <person name="Campitelli B."/>
            <person name="Daum C."/>
            <person name="Gordon S."/>
            <person name="Gould B."/>
            <person name="Lipzen A."/>
            <person name="Macqueen A."/>
            <person name="Palacio-Mejia J."/>
            <person name="Plott C."/>
            <person name="Shakirov E."/>
            <person name="Shu S."/>
            <person name="Yoshinaga Y."/>
            <person name="Zane M."/>
            <person name="Rokhsar D."/>
            <person name="Grimwood J."/>
            <person name="Schmutz J."/>
            <person name="Juenger T."/>
        </authorList>
    </citation>
    <scope>NUCLEOTIDE SEQUENCE [LARGE SCALE GENOMIC DNA]</scope>
    <source>
        <strain evidence="5">FIL2</strain>
    </source>
</reference>
<sequence length="104" mass="11215">MMARGVTVMLLPIKTEWPELEGRTIKEATKKIKAERPDLNVMACGPYGRHSPPRLRTTRSASVSGLTPSFPGLAKAAEPNATGDGALCDGTGEKIKRGLEKHME</sequence>
<dbReference type="SUPFAM" id="SSF54654">
    <property type="entry name" value="CI-2 family of serine protease inhibitors"/>
    <property type="match status" value="1"/>
</dbReference>
<feature type="compositionally biased region" description="Polar residues" evidence="4">
    <location>
        <begin position="58"/>
        <end position="67"/>
    </location>
</feature>
<dbReference type="InterPro" id="IPR036354">
    <property type="entry name" value="Prot_inh_pot1_sf"/>
</dbReference>
<proteinExistence type="inferred from homology"/>
<keyword evidence="3" id="KW-0722">Serine protease inhibitor</keyword>
<dbReference type="Proteomes" id="UP000243499">
    <property type="component" value="Chromosome 4"/>
</dbReference>
<evidence type="ECO:0000256" key="4">
    <source>
        <dbReference type="SAM" id="MobiDB-lite"/>
    </source>
</evidence>
<gene>
    <name evidence="5" type="ORF">PAHAL_4G281900</name>
</gene>
<dbReference type="GO" id="GO:0004867">
    <property type="term" value="F:serine-type endopeptidase inhibitor activity"/>
    <property type="evidence" value="ECO:0007669"/>
    <property type="project" value="UniProtKB-KW"/>
</dbReference>
<dbReference type="Gramene" id="PAN25180">
    <property type="protein sequence ID" value="PAN25180"/>
    <property type="gene ID" value="PAHAL_4G281900"/>
</dbReference>
<evidence type="ECO:0000313" key="5">
    <source>
        <dbReference type="EMBL" id="PAN25180.1"/>
    </source>
</evidence>
<dbReference type="Pfam" id="PF00280">
    <property type="entry name" value="potato_inhibit"/>
    <property type="match status" value="1"/>
</dbReference>
<feature type="region of interest" description="Disordered" evidence="4">
    <location>
        <begin position="43"/>
        <end position="89"/>
    </location>
</feature>
<evidence type="ECO:0000256" key="1">
    <source>
        <dbReference type="ARBA" id="ARBA00008210"/>
    </source>
</evidence>